<reference evidence="2" key="1">
    <citation type="submission" date="2016-01" db="EMBL/GenBank/DDBJ databases">
        <title>Reference transcriptome for the parasite Schistocephalus solidus: insights into the molecular evolution of parasitism.</title>
        <authorList>
            <person name="Hebert F.O."/>
            <person name="Grambauer S."/>
            <person name="Barber I."/>
            <person name="Landry C.R."/>
            <person name="Aubin-Horth N."/>
        </authorList>
    </citation>
    <scope>NUCLEOTIDE SEQUENCE</scope>
</reference>
<sequence length="114" mass="12337">DLGSTQPLTCFANEIKICQGTTTDVSNESKKCVVSEASGKVSFAMTVSRPNANRLSYYYCQLDTTVGEIVTYVVDWRDSRPIPEGGIPPITPPNPPTALPLLTCKQNNKLQGTS</sequence>
<dbReference type="AlphaFoldDB" id="A0A0X3PZR3"/>
<name>A0A0X3PZR3_SCHSO</name>
<evidence type="ECO:0000313" key="2">
    <source>
        <dbReference type="EMBL" id="JAP52766.1"/>
    </source>
</evidence>
<accession>A0A0X3PZR3</accession>
<feature type="non-terminal residue" evidence="2">
    <location>
        <position position="1"/>
    </location>
</feature>
<protein>
    <submittedName>
        <fullName evidence="2">Uncharacterized protein</fullName>
    </submittedName>
</protein>
<feature type="compositionally biased region" description="Pro residues" evidence="1">
    <location>
        <begin position="89"/>
        <end position="98"/>
    </location>
</feature>
<organism evidence="2">
    <name type="scientific">Schistocephalus solidus</name>
    <name type="common">Tapeworm</name>
    <dbReference type="NCBI Taxonomy" id="70667"/>
    <lineage>
        <taxon>Eukaryota</taxon>
        <taxon>Metazoa</taxon>
        <taxon>Spiralia</taxon>
        <taxon>Lophotrochozoa</taxon>
        <taxon>Platyhelminthes</taxon>
        <taxon>Cestoda</taxon>
        <taxon>Eucestoda</taxon>
        <taxon>Diphyllobothriidea</taxon>
        <taxon>Diphyllobothriidae</taxon>
        <taxon>Schistocephalus</taxon>
    </lineage>
</organism>
<evidence type="ECO:0000256" key="1">
    <source>
        <dbReference type="SAM" id="MobiDB-lite"/>
    </source>
</evidence>
<proteinExistence type="predicted"/>
<gene>
    <name evidence="2" type="ORF">TR155827</name>
</gene>
<dbReference type="EMBL" id="GEEE01010459">
    <property type="protein sequence ID" value="JAP52766.1"/>
    <property type="molecule type" value="Transcribed_RNA"/>
</dbReference>
<feature type="region of interest" description="Disordered" evidence="1">
    <location>
        <begin position="84"/>
        <end position="114"/>
    </location>
</feature>
<feature type="compositionally biased region" description="Polar residues" evidence="1">
    <location>
        <begin position="104"/>
        <end position="114"/>
    </location>
</feature>